<comment type="subcellular location">
    <subcellularLocation>
        <location evidence="6">Cell membrane</location>
        <topology evidence="6">Multi-pass membrane protein</topology>
    </subcellularLocation>
    <subcellularLocation>
        <location evidence="1">Membrane</location>
        <topology evidence="1">Multi-pass membrane protein</topology>
    </subcellularLocation>
</comment>
<evidence type="ECO:0000259" key="7">
    <source>
        <dbReference type="PROSITE" id="PS51012"/>
    </source>
</evidence>
<comment type="similarity">
    <text evidence="6">Belongs to the ABC-2 integral membrane protein family.</text>
</comment>
<gene>
    <name evidence="8" type="ORF">SaccyDRAFT_1482</name>
</gene>
<feature type="transmembrane region" description="Helical" evidence="6">
    <location>
        <begin position="169"/>
        <end position="191"/>
    </location>
</feature>
<dbReference type="GO" id="GO:0140359">
    <property type="term" value="F:ABC-type transporter activity"/>
    <property type="evidence" value="ECO:0007669"/>
    <property type="project" value="InterPro"/>
</dbReference>
<proteinExistence type="inferred from homology"/>
<dbReference type="PANTHER" id="PTHR43229">
    <property type="entry name" value="NODULATION PROTEIN J"/>
    <property type="match status" value="1"/>
</dbReference>
<organism evidence="8 9">
    <name type="scientific">Saccharomonospora cyanea NA-134</name>
    <dbReference type="NCBI Taxonomy" id="882082"/>
    <lineage>
        <taxon>Bacteria</taxon>
        <taxon>Bacillati</taxon>
        <taxon>Actinomycetota</taxon>
        <taxon>Actinomycetes</taxon>
        <taxon>Pseudonocardiales</taxon>
        <taxon>Pseudonocardiaceae</taxon>
        <taxon>Saccharomonospora</taxon>
    </lineage>
</organism>
<keyword evidence="2 6" id="KW-0812">Transmembrane</keyword>
<dbReference type="AlphaFoldDB" id="H5XEZ0"/>
<evidence type="ECO:0000256" key="4">
    <source>
        <dbReference type="ARBA" id="ARBA00023136"/>
    </source>
</evidence>
<evidence type="ECO:0000256" key="5">
    <source>
        <dbReference type="ARBA" id="ARBA00023251"/>
    </source>
</evidence>
<keyword evidence="5" id="KW-0046">Antibiotic resistance</keyword>
<evidence type="ECO:0000256" key="3">
    <source>
        <dbReference type="ARBA" id="ARBA00022989"/>
    </source>
</evidence>
<name>H5XEZ0_9PSEU</name>
<evidence type="ECO:0000256" key="2">
    <source>
        <dbReference type="ARBA" id="ARBA00022692"/>
    </source>
</evidence>
<keyword evidence="9" id="KW-1185">Reference proteome</keyword>
<dbReference type="PROSITE" id="PS51012">
    <property type="entry name" value="ABC_TM2"/>
    <property type="match status" value="1"/>
</dbReference>
<dbReference type="PANTHER" id="PTHR43229:SF2">
    <property type="entry name" value="NODULATION PROTEIN J"/>
    <property type="match status" value="1"/>
</dbReference>
<feature type="transmembrane region" description="Helical" evidence="6">
    <location>
        <begin position="91"/>
        <end position="115"/>
    </location>
</feature>
<accession>H5XEZ0</accession>
<feature type="transmembrane region" description="Helical" evidence="6">
    <location>
        <begin position="254"/>
        <end position="274"/>
    </location>
</feature>
<dbReference type="PRINTS" id="PR00164">
    <property type="entry name" value="ABC2TRNSPORT"/>
</dbReference>
<evidence type="ECO:0000256" key="6">
    <source>
        <dbReference type="RuleBase" id="RU361157"/>
    </source>
</evidence>
<dbReference type="eggNOG" id="COG0842">
    <property type="taxonomic scope" value="Bacteria"/>
</dbReference>
<keyword evidence="3 6" id="KW-1133">Transmembrane helix</keyword>
<dbReference type="Pfam" id="PF01061">
    <property type="entry name" value="ABC2_membrane"/>
    <property type="match status" value="1"/>
</dbReference>
<dbReference type="Proteomes" id="UP000002791">
    <property type="component" value="Chromosome"/>
</dbReference>
<dbReference type="STRING" id="882082.SaccyDRAFT_1482"/>
<dbReference type="InterPro" id="IPR051784">
    <property type="entry name" value="Nod_factor_ABC_transporter"/>
</dbReference>
<feature type="transmembrane region" description="Helical" evidence="6">
    <location>
        <begin position="49"/>
        <end position="71"/>
    </location>
</feature>
<dbReference type="PIRSF" id="PIRSF006648">
    <property type="entry name" value="DrrB"/>
    <property type="match status" value="1"/>
</dbReference>
<protein>
    <recommendedName>
        <fullName evidence="6">Transport permease protein</fullName>
    </recommendedName>
</protein>
<keyword evidence="6" id="KW-0813">Transport</keyword>
<keyword evidence="4 6" id="KW-0472">Membrane</keyword>
<dbReference type="InterPro" id="IPR000412">
    <property type="entry name" value="ABC_2_transport"/>
</dbReference>
<dbReference type="EMBL" id="CM001440">
    <property type="protein sequence ID" value="EHR60384.1"/>
    <property type="molecule type" value="Genomic_DNA"/>
</dbReference>
<dbReference type="OrthoDB" id="9778589at2"/>
<feature type="transmembrane region" description="Helical" evidence="6">
    <location>
        <begin position="136"/>
        <end position="157"/>
    </location>
</feature>
<feature type="domain" description="ABC transmembrane type-2" evidence="7">
    <location>
        <begin position="51"/>
        <end position="281"/>
    </location>
</feature>
<feature type="transmembrane region" description="Helical" evidence="6">
    <location>
        <begin position="203"/>
        <end position="221"/>
    </location>
</feature>
<dbReference type="InterPro" id="IPR013525">
    <property type="entry name" value="ABC2_TM"/>
</dbReference>
<dbReference type="HOGENOM" id="CLU_039483_3_1_11"/>
<sequence>MVVTGSATPASRSGSRRTGGLLLRILPPSLYVGRASALIERSAMVYSRAWLVFVSGVFEPLFYLLAFQVGFGRLVPEVTGPGGQVMDYVAFVAPALLAASAMNGAMFDATFGVFFKFRYDRTYEAVLSTPMGPFDIALGEIGWAVLRGALYAVSFFGVMGAMGLITTPWAVLVIPVAVLVSFAFAAVGMVCATLLRTTSQFDYIQLAVMPLFFFSTTFYPLSVYPEPIQVLVQCLPLYHGVELSRGFAAGVLDWSMVGHVAYLVVLAALGVYGVSRRLHTLLR</sequence>
<dbReference type="RefSeq" id="WP_005454941.1">
    <property type="nucleotide sequence ID" value="NZ_CM001440.1"/>
</dbReference>
<evidence type="ECO:0000313" key="8">
    <source>
        <dbReference type="EMBL" id="EHR60384.1"/>
    </source>
</evidence>
<dbReference type="GO" id="GO:0043190">
    <property type="term" value="C:ATP-binding cassette (ABC) transporter complex"/>
    <property type="evidence" value="ECO:0007669"/>
    <property type="project" value="InterPro"/>
</dbReference>
<dbReference type="GO" id="GO:0046677">
    <property type="term" value="P:response to antibiotic"/>
    <property type="evidence" value="ECO:0007669"/>
    <property type="project" value="UniProtKB-KW"/>
</dbReference>
<keyword evidence="6" id="KW-1003">Cell membrane</keyword>
<dbReference type="InterPro" id="IPR047817">
    <property type="entry name" value="ABC2_TM_bact-type"/>
</dbReference>
<evidence type="ECO:0000256" key="1">
    <source>
        <dbReference type="ARBA" id="ARBA00004141"/>
    </source>
</evidence>
<evidence type="ECO:0000313" key="9">
    <source>
        <dbReference type="Proteomes" id="UP000002791"/>
    </source>
</evidence>
<reference evidence="8 9" key="1">
    <citation type="submission" date="2011-11" db="EMBL/GenBank/DDBJ databases">
        <title>The Noncontiguous Finished sequence of Saccharomonospora cyanea NA-134.</title>
        <authorList>
            <consortium name="US DOE Joint Genome Institute"/>
            <person name="Lucas S."/>
            <person name="Han J."/>
            <person name="Lapidus A."/>
            <person name="Cheng J.-F."/>
            <person name="Goodwin L."/>
            <person name="Pitluck S."/>
            <person name="Peters L."/>
            <person name="Ovchinnikova G."/>
            <person name="Lu M."/>
            <person name="Detter J.C."/>
            <person name="Han C."/>
            <person name="Tapia R."/>
            <person name="Land M."/>
            <person name="Hauser L."/>
            <person name="Kyrpides N."/>
            <person name="Ivanova N."/>
            <person name="Pagani I."/>
            <person name="Brambilla E.-M."/>
            <person name="Klenk H.-P."/>
            <person name="Woyke T."/>
        </authorList>
    </citation>
    <scope>NUCLEOTIDE SEQUENCE [LARGE SCALE GENOMIC DNA]</scope>
    <source>
        <strain evidence="8 9">NA-134</strain>
    </source>
</reference>